<dbReference type="EMBL" id="CP034465">
    <property type="protein sequence ID" value="AZP03210.1"/>
    <property type="molecule type" value="Genomic_DNA"/>
</dbReference>
<dbReference type="InterPro" id="IPR016181">
    <property type="entry name" value="Acyl_CoA_acyltransferase"/>
</dbReference>
<dbReference type="InterPro" id="IPR000182">
    <property type="entry name" value="GNAT_dom"/>
</dbReference>
<reference evidence="2" key="2">
    <citation type="submission" date="2018-12" db="EMBL/GenBank/DDBJ databases">
        <authorList>
            <person name="Bae J.-W."/>
            <person name="Lee S.-Y."/>
        </authorList>
    </citation>
    <scope>NUCLEOTIDE SEQUENCE</scope>
    <source>
        <strain evidence="2">H21T32</strain>
    </source>
</reference>
<dbReference type="RefSeq" id="WP_126108312.1">
    <property type="nucleotide sequence ID" value="NZ_CP034465.1"/>
</dbReference>
<evidence type="ECO:0000313" key="2">
    <source>
        <dbReference type="EMBL" id="AZP03210.1"/>
    </source>
</evidence>
<dbReference type="PROSITE" id="PS51186">
    <property type="entry name" value="GNAT"/>
    <property type="match status" value="1"/>
</dbReference>
<reference evidence="2" key="3">
    <citation type="journal article" date="2020" name="Int. J. Syst. Evol. Microbiol.">
        <title>Jeotgalibaca ciconiae sp. nov., isolated from the faeces of an Oriental stork.</title>
        <authorList>
            <person name="Lee S.Y."/>
            <person name="Kang W."/>
            <person name="Kim P.S."/>
            <person name="Kim H.S."/>
            <person name="Sung H."/>
            <person name="Shin N.R."/>
            <person name="Yun J.H."/>
            <person name="Lee J.Y."/>
            <person name="Lee J.Y."/>
            <person name="Jung M.J."/>
            <person name="Jeong Y.S."/>
            <person name="Tak E.J."/>
            <person name="Han J.E."/>
            <person name="Hyun D.W."/>
            <person name="Kang M.S."/>
            <person name="Lee K.E."/>
            <person name="Lee B.H."/>
            <person name="Bae J.W."/>
        </authorList>
    </citation>
    <scope>NUCLEOTIDE SEQUENCE</scope>
    <source>
        <strain evidence="2">H21T32</strain>
    </source>
</reference>
<gene>
    <name evidence="2" type="ORF">EJN90_00185</name>
    <name evidence="3" type="ORF">EJN90_13760</name>
</gene>
<proteinExistence type="predicted"/>
<protein>
    <submittedName>
        <fullName evidence="2">GNAT family N-acetyltransferase</fullName>
    </submittedName>
</protein>
<dbReference type="AlphaFoldDB" id="A0A3Q9BIL9"/>
<dbReference type="SUPFAM" id="SSF55729">
    <property type="entry name" value="Acyl-CoA N-acyltransferases (Nat)"/>
    <property type="match status" value="1"/>
</dbReference>
<name>A0A3Q9BIL9_9LACT</name>
<dbReference type="Proteomes" id="UP000273326">
    <property type="component" value="Chromosome"/>
</dbReference>
<keyword evidence="2" id="KW-0808">Transferase</keyword>
<evidence type="ECO:0000259" key="1">
    <source>
        <dbReference type="PROSITE" id="PS51186"/>
    </source>
</evidence>
<organism evidence="2 4">
    <name type="scientific">Jeotgalibaca ciconiae</name>
    <dbReference type="NCBI Taxonomy" id="2496265"/>
    <lineage>
        <taxon>Bacteria</taxon>
        <taxon>Bacillati</taxon>
        <taxon>Bacillota</taxon>
        <taxon>Bacilli</taxon>
        <taxon>Lactobacillales</taxon>
        <taxon>Carnobacteriaceae</taxon>
        <taxon>Jeotgalibaca</taxon>
    </lineage>
</organism>
<dbReference type="KEGG" id="jeh:EJN90_00185"/>
<dbReference type="OrthoDB" id="1689703at2"/>
<keyword evidence="4" id="KW-1185">Reference proteome</keyword>
<evidence type="ECO:0000313" key="3">
    <source>
        <dbReference type="EMBL" id="AZP05613.1"/>
    </source>
</evidence>
<dbReference type="CDD" id="cd04301">
    <property type="entry name" value="NAT_SF"/>
    <property type="match status" value="1"/>
</dbReference>
<sequence length="247" mass="28276">MELLKKQFAIDLGCPVSAFENNENLFITANANNDMRYWTRNNGTIICHEGHIYCRTDNSELTKKLQETYQTTPADWFTEVKNIKKLTTILSEFNYEIINASPFLIPCKQSVEFMENEHFVYYSEEEIEQFKGDKRFSQSFCFSETDPDKIAIAYVENGEILAMSGANKNGRHTWEIGIEIIGNHQGKGLATRLVRAITQKIIELGQGEILPIYGTQFTHTKSMNVAIRAGYKLGWTEIMIASSFTRI</sequence>
<evidence type="ECO:0000313" key="4">
    <source>
        <dbReference type="Proteomes" id="UP000273326"/>
    </source>
</evidence>
<dbReference type="KEGG" id="jeh:EJN90_13760"/>
<feature type="domain" description="N-acetyltransferase" evidence="1">
    <location>
        <begin position="95"/>
        <end position="247"/>
    </location>
</feature>
<dbReference type="Gene3D" id="3.40.630.30">
    <property type="match status" value="1"/>
</dbReference>
<dbReference type="GO" id="GO:0016747">
    <property type="term" value="F:acyltransferase activity, transferring groups other than amino-acyl groups"/>
    <property type="evidence" value="ECO:0007669"/>
    <property type="project" value="InterPro"/>
</dbReference>
<accession>A0A3Q9BIL9</accession>
<dbReference type="Pfam" id="PF00583">
    <property type="entry name" value="Acetyltransf_1"/>
    <property type="match status" value="1"/>
</dbReference>
<reference evidence="4" key="1">
    <citation type="submission" date="2018-12" db="EMBL/GenBank/DDBJ databases">
        <title>Complete genome sequencing of Jeotgalibaca sp. H21T32.</title>
        <authorList>
            <person name="Bae J.-W."/>
            <person name="Lee S.-Y."/>
        </authorList>
    </citation>
    <scope>NUCLEOTIDE SEQUENCE [LARGE SCALE GENOMIC DNA]</scope>
    <source>
        <strain evidence="4">H21T32</strain>
    </source>
</reference>
<dbReference type="EMBL" id="CP034465">
    <property type="protein sequence ID" value="AZP05613.1"/>
    <property type="molecule type" value="Genomic_DNA"/>
</dbReference>